<accession>A0A2S3W1S8</accession>
<reference evidence="1 2" key="1">
    <citation type="submission" date="2018-01" db="EMBL/GenBank/DDBJ databases">
        <title>Draft Genome Sequence of Komagataeibacter maltaceti LMG 1529, a Vinegar Producing Acetic Acid Bacterium Isolated from Malt Vinegar Brewery Acetifiers.</title>
        <authorList>
            <person name="Zhang Q."/>
            <person name="Hollensteiner J."/>
            <person name="Poehlein A."/>
            <person name="Daniel R."/>
        </authorList>
    </citation>
    <scope>NUCLEOTIDE SEQUENCE [LARGE SCALE GENOMIC DNA]</scope>
    <source>
        <strain evidence="1 2">LMG 1529</strain>
    </source>
</reference>
<evidence type="ECO:0000313" key="1">
    <source>
        <dbReference type="EMBL" id="POF62796.1"/>
    </source>
</evidence>
<dbReference type="InterPro" id="IPR021330">
    <property type="entry name" value="DUF2939"/>
</dbReference>
<dbReference type="EMBL" id="POTC01000016">
    <property type="protein sequence ID" value="POF62796.1"/>
    <property type="molecule type" value="Genomic_DNA"/>
</dbReference>
<sequence>MKPMHARYVSSIVRDNRETTMGEYKSMSSLSRMKIPSALSELRRQQARWICAGTFAAATSLYAASPFVTLWSISSAIQNHDMQGLGQTLRWGSVRDSLKTQAVSELLGEKPADDDLPEFGASFASTAVSNAIDTNVTENNLGEIVDHLVPQGQATAAFTPLAFVQRVHARFVKPGLFETSIVMPGHEKETPLRLQMRIHAFQWKIHRIDLPTARQPLMEASATQAAPPAITRH</sequence>
<dbReference type="Proteomes" id="UP000237344">
    <property type="component" value="Unassembled WGS sequence"/>
</dbReference>
<comment type="caution">
    <text evidence="1">The sequence shown here is derived from an EMBL/GenBank/DDBJ whole genome shotgun (WGS) entry which is preliminary data.</text>
</comment>
<evidence type="ECO:0008006" key="3">
    <source>
        <dbReference type="Google" id="ProtNLM"/>
    </source>
</evidence>
<proteinExistence type="predicted"/>
<keyword evidence="2" id="KW-1185">Reference proteome</keyword>
<dbReference type="AlphaFoldDB" id="A0A2S3W1S8"/>
<name>A0A2S3W1S8_9PROT</name>
<evidence type="ECO:0000313" key="2">
    <source>
        <dbReference type="Proteomes" id="UP000237344"/>
    </source>
</evidence>
<organism evidence="1 2">
    <name type="scientific">Novacetimonas maltaceti</name>
    <dbReference type="NCBI Taxonomy" id="1203393"/>
    <lineage>
        <taxon>Bacteria</taxon>
        <taxon>Pseudomonadati</taxon>
        <taxon>Pseudomonadota</taxon>
        <taxon>Alphaproteobacteria</taxon>
        <taxon>Acetobacterales</taxon>
        <taxon>Acetobacteraceae</taxon>
        <taxon>Novacetimonas</taxon>
    </lineage>
</organism>
<gene>
    <name evidence="1" type="ORF">KMAL_15180</name>
</gene>
<protein>
    <recommendedName>
        <fullName evidence="3">DUF2939 domain-containing protein</fullName>
    </recommendedName>
</protein>
<dbReference type="Pfam" id="PF11159">
    <property type="entry name" value="DUF2939"/>
    <property type="match status" value="1"/>
</dbReference>